<dbReference type="InterPro" id="IPR000531">
    <property type="entry name" value="Beta-barrel_TonB"/>
</dbReference>
<dbReference type="InterPro" id="IPR039426">
    <property type="entry name" value="TonB-dep_rcpt-like"/>
</dbReference>
<keyword evidence="10" id="KW-0732">Signal</keyword>
<keyword evidence="6 8" id="KW-0472">Membrane</keyword>
<feature type="domain" description="TonB-dependent receptor plug" evidence="12">
    <location>
        <begin position="63"/>
        <end position="167"/>
    </location>
</feature>
<evidence type="ECO:0000256" key="5">
    <source>
        <dbReference type="ARBA" id="ARBA00023077"/>
    </source>
</evidence>
<dbReference type="Pfam" id="PF07715">
    <property type="entry name" value="Plug"/>
    <property type="match status" value="1"/>
</dbReference>
<evidence type="ECO:0000256" key="7">
    <source>
        <dbReference type="ARBA" id="ARBA00023237"/>
    </source>
</evidence>
<evidence type="ECO:0000256" key="4">
    <source>
        <dbReference type="ARBA" id="ARBA00022692"/>
    </source>
</evidence>
<evidence type="ECO:0000313" key="14">
    <source>
        <dbReference type="Proteomes" id="UP001226574"/>
    </source>
</evidence>
<organism evidence="13 14">
    <name type="scientific">Pseudoalteromonas haloplanktis</name>
    <name type="common">Alteromonas haloplanktis</name>
    <dbReference type="NCBI Taxonomy" id="228"/>
    <lineage>
        <taxon>Bacteria</taxon>
        <taxon>Pseudomonadati</taxon>
        <taxon>Pseudomonadota</taxon>
        <taxon>Gammaproteobacteria</taxon>
        <taxon>Alteromonadales</taxon>
        <taxon>Pseudoalteromonadaceae</taxon>
        <taxon>Pseudoalteromonas</taxon>
    </lineage>
</organism>
<evidence type="ECO:0000256" key="8">
    <source>
        <dbReference type="PROSITE-ProRule" id="PRU01360"/>
    </source>
</evidence>
<dbReference type="PANTHER" id="PTHR40980">
    <property type="entry name" value="PLUG DOMAIN-CONTAINING PROTEIN"/>
    <property type="match status" value="1"/>
</dbReference>
<sequence>MAIRKQNKHSLNLKKTLLASLIAMNVTSVSAQSEQEQLSEDDQIEVIEVSGLRDSYKNAISTKRAAVTIVDSISLEDMGALPDNSVAETLERITGVAADRFKGGASEISIRGLGPFLGMSTLNGRAISSGSGNRSVAFSQFPSELVNGVKVYKSQSANLLEGGVSGVIDLGTIKPVDYGKENFQAEVKGTYDEYQSKLEDDNGFGNKISFSYTNTYDVGDGQLGFAIGYAGGESPRPEETYLTSSTLRNCNSDYGLDGGSSCSFNDSNAAANGGDAIDGDYYFISNAFTYRQMESVEDDDAVIAAVQWKPTDKLDINFDAQWSESSYFEDRHDLSFDDARRRVSNWQTNDDHILTSYTGESRIANMNEMRTRDEEYKGAGFNVKWQVTDDLELAFDAAYSGTNRWQDRTYTRFRSKRKFYDWQQRNSQQFPNVTNVYTDFDDAAGSSINWQSDVNDLAFFDDDSEARKYRFEIDDRIRSTKLDAKYLLDAGMFTFLSSGFAYSSRSHQNYGEDQVSKATAKDDRAGVLASAASCLEPWPQSGYGEDGDSPVSQWAYLDTSCAYSTLVGSDVLSPDPKAPSEADIDLTEEITSFYVMSDFESELGGMYVRGNVGVRYVHTNIESKGVTQSYTVQTNENGFIELDGNNSVEINHFENSFSNVLPSLNVILELREDTELRFAAFKAISRPDMWFYGAGREVSDITYDDGYTTPEQALDDGNVSARGNPNLELIKSNNYELGLNWYWEDETMLSASYYYKTFSARFGADTSDEQIIVDGTSYDTTVQGVPTIYDDESSIQGVEFTAVHRFKTLPEPFDGLGLSLSYNYSDSDYITPEAGGSITEDARAEVTPANLAGLSEHVANTQVYWEGEAASIRLSYKYRSDYLKPFGNDLSQTNRFVDDQKTVDLSLGYKLTEQLTAKFEVLNLTNEPAVQQRVAQGAYNQIEYSGSKVFFGIKYKM</sequence>
<dbReference type="InterPro" id="IPR012910">
    <property type="entry name" value="Plug_dom"/>
</dbReference>
<dbReference type="InterPro" id="IPR010104">
    <property type="entry name" value="TonB_rcpt_bac"/>
</dbReference>
<evidence type="ECO:0000259" key="12">
    <source>
        <dbReference type="Pfam" id="PF07715"/>
    </source>
</evidence>
<comment type="similarity">
    <text evidence="8 9">Belongs to the TonB-dependent receptor family.</text>
</comment>
<evidence type="ECO:0000256" key="2">
    <source>
        <dbReference type="ARBA" id="ARBA00022448"/>
    </source>
</evidence>
<keyword evidence="3 8" id="KW-1134">Transmembrane beta strand</keyword>
<keyword evidence="7 8" id="KW-0998">Cell outer membrane</keyword>
<dbReference type="NCBIfam" id="TIGR01782">
    <property type="entry name" value="TonB-Xanth-Caul"/>
    <property type="match status" value="1"/>
</dbReference>
<dbReference type="RefSeq" id="WP_309039875.1">
    <property type="nucleotide sequence ID" value="NZ_JAVIFY010000035.1"/>
</dbReference>
<comment type="caution">
    <text evidence="13">The sequence shown here is derived from an EMBL/GenBank/DDBJ whole genome shotgun (WGS) entry which is preliminary data.</text>
</comment>
<dbReference type="InterPro" id="IPR036942">
    <property type="entry name" value="Beta-barrel_TonB_sf"/>
</dbReference>
<dbReference type="Pfam" id="PF00593">
    <property type="entry name" value="TonB_dep_Rec_b-barrel"/>
    <property type="match status" value="1"/>
</dbReference>
<proteinExistence type="inferred from homology"/>
<evidence type="ECO:0000256" key="3">
    <source>
        <dbReference type="ARBA" id="ARBA00022452"/>
    </source>
</evidence>
<keyword evidence="13" id="KW-0675">Receptor</keyword>
<comment type="subcellular location">
    <subcellularLocation>
        <location evidence="1 8">Cell outer membrane</location>
        <topology evidence="1 8">Multi-pass membrane protein</topology>
    </subcellularLocation>
</comment>
<name>A0ABU1BI71_PSEHA</name>
<dbReference type="Gene3D" id="2.40.170.20">
    <property type="entry name" value="TonB-dependent receptor, beta-barrel domain"/>
    <property type="match status" value="1"/>
</dbReference>
<evidence type="ECO:0000256" key="10">
    <source>
        <dbReference type="SAM" id="SignalP"/>
    </source>
</evidence>
<feature type="domain" description="TonB-dependent receptor-like beta-barrel" evidence="11">
    <location>
        <begin position="405"/>
        <end position="924"/>
    </location>
</feature>
<feature type="signal peptide" evidence="10">
    <location>
        <begin position="1"/>
        <end position="31"/>
    </location>
</feature>
<keyword evidence="2 8" id="KW-0813">Transport</keyword>
<keyword evidence="4 8" id="KW-0812">Transmembrane</keyword>
<dbReference type="Gene3D" id="2.170.130.10">
    <property type="entry name" value="TonB-dependent receptor, plug domain"/>
    <property type="match status" value="1"/>
</dbReference>
<evidence type="ECO:0000313" key="13">
    <source>
        <dbReference type="EMBL" id="MDQ9094178.1"/>
    </source>
</evidence>
<evidence type="ECO:0000259" key="11">
    <source>
        <dbReference type="Pfam" id="PF00593"/>
    </source>
</evidence>
<dbReference type="EMBL" id="JAVIFY010000035">
    <property type="protein sequence ID" value="MDQ9094178.1"/>
    <property type="molecule type" value="Genomic_DNA"/>
</dbReference>
<reference evidence="13 14" key="1">
    <citation type="submission" date="2023-08" db="EMBL/GenBank/DDBJ databases">
        <title>Pseudoalteromonas haloplanktis LL1 genome.</title>
        <authorList>
            <person name="Wu S."/>
        </authorList>
    </citation>
    <scope>NUCLEOTIDE SEQUENCE [LARGE SCALE GENOMIC DNA]</scope>
    <source>
        <strain evidence="13 14">LL1</strain>
    </source>
</reference>
<dbReference type="Proteomes" id="UP001226574">
    <property type="component" value="Unassembled WGS sequence"/>
</dbReference>
<dbReference type="InterPro" id="IPR037066">
    <property type="entry name" value="Plug_dom_sf"/>
</dbReference>
<evidence type="ECO:0000256" key="9">
    <source>
        <dbReference type="RuleBase" id="RU003357"/>
    </source>
</evidence>
<accession>A0ABU1BI71</accession>
<keyword evidence="5 9" id="KW-0798">TonB box</keyword>
<protein>
    <submittedName>
        <fullName evidence="13">TonB-dependent receptor</fullName>
    </submittedName>
</protein>
<dbReference type="PROSITE" id="PS52016">
    <property type="entry name" value="TONB_DEPENDENT_REC_3"/>
    <property type="match status" value="1"/>
</dbReference>
<feature type="chain" id="PRO_5047021820" evidence="10">
    <location>
        <begin position="32"/>
        <end position="957"/>
    </location>
</feature>
<keyword evidence="14" id="KW-1185">Reference proteome</keyword>
<evidence type="ECO:0000256" key="6">
    <source>
        <dbReference type="ARBA" id="ARBA00023136"/>
    </source>
</evidence>
<evidence type="ECO:0000256" key="1">
    <source>
        <dbReference type="ARBA" id="ARBA00004571"/>
    </source>
</evidence>
<dbReference type="PANTHER" id="PTHR40980:SF3">
    <property type="entry name" value="TONB-DEPENDENT RECEPTOR-LIKE BETA-BARREL DOMAIN-CONTAINING PROTEIN"/>
    <property type="match status" value="1"/>
</dbReference>
<gene>
    <name evidence="13" type="ORF">RC083_21700</name>
</gene>
<dbReference type="SUPFAM" id="SSF56935">
    <property type="entry name" value="Porins"/>
    <property type="match status" value="1"/>
</dbReference>